<evidence type="ECO:0000313" key="6">
    <source>
        <dbReference type="Proteomes" id="UP000275394"/>
    </source>
</evidence>
<dbReference type="SUPFAM" id="SSF55136">
    <property type="entry name" value="Probable bacterial effector-binding domain"/>
    <property type="match status" value="1"/>
</dbReference>
<evidence type="ECO:0000313" key="5">
    <source>
        <dbReference type="EMBL" id="ROS01698.1"/>
    </source>
</evidence>
<dbReference type="RefSeq" id="WP_123712461.1">
    <property type="nucleotide sequence ID" value="NZ_RKHR01000004.1"/>
</dbReference>
<evidence type="ECO:0000256" key="3">
    <source>
        <dbReference type="ARBA" id="ARBA00023163"/>
    </source>
</evidence>
<dbReference type="SUPFAM" id="SSF46689">
    <property type="entry name" value="Homeodomain-like"/>
    <property type="match status" value="2"/>
</dbReference>
<organism evidence="5 6">
    <name type="scientific">Sinobacterium caligoides</name>
    <dbReference type="NCBI Taxonomy" id="933926"/>
    <lineage>
        <taxon>Bacteria</taxon>
        <taxon>Pseudomonadati</taxon>
        <taxon>Pseudomonadota</taxon>
        <taxon>Gammaproteobacteria</taxon>
        <taxon>Cellvibrionales</taxon>
        <taxon>Spongiibacteraceae</taxon>
        <taxon>Sinobacterium</taxon>
    </lineage>
</organism>
<dbReference type="Pfam" id="PF12833">
    <property type="entry name" value="HTH_18"/>
    <property type="match status" value="1"/>
</dbReference>
<gene>
    <name evidence="5" type="ORF">EDC56_2143</name>
</gene>
<dbReference type="PRINTS" id="PR00032">
    <property type="entry name" value="HTHARAC"/>
</dbReference>
<dbReference type="InterPro" id="IPR018060">
    <property type="entry name" value="HTH_AraC"/>
</dbReference>
<keyword evidence="2" id="KW-0238">DNA-binding</keyword>
<dbReference type="InterPro" id="IPR010499">
    <property type="entry name" value="AraC_E-bd"/>
</dbReference>
<dbReference type="OrthoDB" id="282744at2"/>
<sequence length="290" mass="33033">MNYQQHSRINDVLYEIHRDISAVLTANKLAKVASYSEQHFHRVFHQVVGETLNHYIRRTRLEHAANQLMFDSSSSVQVIAEKCGFHSLSSFNQSFKKAFAVSPGRWRTVDRVNTKAPSYLQDAEIAAGYQRIQSRQLPLPELLQLDDQWVAYVRHQGYGRSIRLAWQTLQAWAAMEGRSAAKQLALHHSNPAWVPLPQCRYVACLGIDSPLVRRGVVNSMMIPGGLHAAFTLEGCYGDLLPYLSKIMEEWLPESGFKMQTTPALVCYEKNQFLAEDSCFKLTFYLPISLL</sequence>
<dbReference type="Gene3D" id="1.10.10.60">
    <property type="entry name" value="Homeodomain-like"/>
    <property type="match status" value="2"/>
</dbReference>
<dbReference type="InterPro" id="IPR029442">
    <property type="entry name" value="GyrI-like"/>
</dbReference>
<dbReference type="InterPro" id="IPR050908">
    <property type="entry name" value="SmbC-like"/>
</dbReference>
<name>A0A3N2DPF7_9GAMM</name>
<dbReference type="Proteomes" id="UP000275394">
    <property type="component" value="Unassembled WGS sequence"/>
</dbReference>
<dbReference type="EMBL" id="RKHR01000004">
    <property type="protein sequence ID" value="ROS01698.1"/>
    <property type="molecule type" value="Genomic_DNA"/>
</dbReference>
<proteinExistence type="predicted"/>
<dbReference type="GO" id="GO:0003700">
    <property type="term" value="F:DNA-binding transcription factor activity"/>
    <property type="evidence" value="ECO:0007669"/>
    <property type="project" value="InterPro"/>
</dbReference>
<dbReference type="SMART" id="SM00342">
    <property type="entry name" value="HTH_ARAC"/>
    <property type="match status" value="1"/>
</dbReference>
<keyword evidence="6" id="KW-1185">Reference proteome</keyword>
<evidence type="ECO:0000259" key="4">
    <source>
        <dbReference type="PROSITE" id="PS01124"/>
    </source>
</evidence>
<dbReference type="InterPro" id="IPR020449">
    <property type="entry name" value="Tscrpt_reg_AraC-type_HTH"/>
</dbReference>
<feature type="domain" description="HTH araC/xylS-type" evidence="4">
    <location>
        <begin position="10"/>
        <end position="109"/>
    </location>
</feature>
<dbReference type="InterPro" id="IPR018062">
    <property type="entry name" value="HTH_AraC-typ_CS"/>
</dbReference>
<dbReference type="SMART" id="SM00871">
    <property type="entry name" value="AraC_E_bind"/>
    <property type="match status" value="1"/>
</dbReference>
<keyword evidence="1" id="KW-0805">Transcription regulation</keyword>
<reference evidence="5 6" key="1">
    <citation type="submission" date="2018-11" db="EMBL/GenBank/DDBJ databases">
        <title>Genomic Encyclopedia of Type Strains, Phase IV (KMG-IV): sequencing the most valuable type-strain genomes for metagenomic binning, comparative biology and taxonomic classification.</title>
        <authorList>
            <person name="Goeker M."/>
        </authorList>
    </citation>
    <scope>NUCLEOTIDE SEQUENCE [LARGE SCALE GENOMIC DNA]</scope>
    <source>
        <strain evidence="5 6">DSM 100316</strain>
    </source>
</reference>
<evidence type="ECO:0000256" key="1">
    <source>
        <dbReference type="ARBA" id="ARBA00023015"/>
    </source>
</evidence>
<evidence type="ECO:0000256" key="2">
    <source>
        <dbReference type="ARBA" id="ARBA00023125"/>
    </source>
</evidence>
<dbReference type="GO" id="GO:0043565">
    <property type="term" value="F:sequence-specific DNA binding"/>
    <property type="evidence" value="ECO:0007669"/>
    <property type="project" value="InterPro"/>
</dbReference>
<dbReference type="AlphaFoldDB" id="A0A3N2DPF7"/>
<protein>
    <submittedName>
        <fullName evidence="5">AraC family transcriptional regulator</fullName>
    </submittedName>
</protein>
<dbReference type="PROSITE" id="PS01124">
    <property type="entry name" value="HTH_ARAC_FAMILY_2"/>
    <property type="match status" value="1"/>
</dbReference>
<dbReference type="InterPro" id="IPR011256">
    <property type="entry name" value="Reg_factor_effector_dom_sf"/>
</dbReference>
<dbReference type="PANTHER" id="PTHR40055:SF1">
    <property type="entry name" value="TRANSCRIPTIONAL REGULATOR YGIV-RELATED"/>
    <property type="match status" value="1"/>
</dbReference>
<dbReference type="PROSITE" id="PS00041">
    <property type="entry name" value="HTH_ARAC_FAMILY_1"/>
    <property type="match status" value="1"/>
</dbReference>
<comment type="caution">
    <text evidence="5">The sequence shown here is derived from an EMBL/GenBank/DDBJ whole genome shotgun (WGS) entry which is preliminary data.</text>
</comment>
<dbReference type="PANTHER" id="PTHR40055">
    <property type="entry name" value="TRANSCRIPTIONAL REGULATOR YGIV-RELATED"/>
    <property type="match status" value="1"/>
</dbReference>
<keyword evidence="3" id="KW-0804">Transcription</keyword>
<dbReference type="Pfam" id="PF06445">
    <property type="entry name" value="GyrI-like"/>
    <property type="match status" value="1"/>
</dbReference>
<accession>A0A3N2DPF7</accession>
<dbReference type="InterPro" id="IPR009057">
    <property type="entry name" value="Homeodomain-like_sf"/>
</dbReference>
<dbReference type="Gene3D" id="3.20.80.10">
    <property type="entry name" value="Regulatory factor, effector binding domain"/>
    <property type="match status" value="1"/>
</dbReference>